<dbReference type="PANTHER" id="PTHR13002:SF1">
    <property type="entry name" value="COMPLEX I ASSEMBLY FACTOR TIMMDC1, MITOCHONDRIAL"/>
    <property type="match status" value="1"/>
</dbReference>
<keyword evidence="5 9" id="KW-0472">Membrane</keyword>
<dbReference type="OrthoDB" id="5826189at2759"/>
<reference evidence="10" key="1">
    <citation type="submission" date="2018-11" db="EMBL/GenBank/DDBJ databases">
        <authorList>
            <person name="Alioto T."/>
            <person name="Alioto T."/>
        </authorList>
    </citation>
    <scope>NUCLEOTIDE SEQUENCE</scope>
</reference>
<keyword evidence="4 9" id="KW-1133">Transmembrane helix</keyword>
<dbReference type="AlphaFoldDB" id="A0A8B6H1F8"/>
<evidence type="ECO:0000256" key="4">
    <source>
        <dbReference type="ARBA" id="ARBA00022989"/>
    </source>
</evidence>
<comment type="caution">
    <text evidence="10">The sequence shown here is derived from an EMBL/GenBank/DDBJ whole genome shotgun (WGS) entry which is preliminary data.</text>
</comment>
<organism evidence="10 11">
    <name type="scientific">Mytilus galloprovincialis</name>
    <name type="common">Mediterranean mussel</name>
    <dbReference type="NCBI Taxonomy" id="29158"/>
    <lineage>
        <taxon>Eukaryota</taxon>
        <taxon>Metazoa</taxon>
        <taxon>Spiralia</taxon>
        <taxon>Lophotrochozoa</taxon>
        <taxon>Mollusca</taxon>
        <taxon>Bivalvia</taxon>
        <taxon>Autobranchia</taxon>
        <taxon>Pteriomorphia</taxon>
        <taxon>Mytilida</taxon>
        <taxon>Mytiloidea</taxon>
        <taxon>Mytilidae</taxon>
        <taxon>Mytilinae</taxon>
        <taxon>Mytilus</taxon>
    </lineage>
</organism>
<dbReference type="EMBL" id="UYJE01009268">
    <property type="protein sequence ID" value="VDI71753.1"/>
    <property type="molecule type" value="Genomic_DNA"/>
</dbReference>
<feature type="compositionally biased region" description="Basic and acidic residues" evidence="8">
    <location>
        <begin position="305"/>
        <end position="333"/>
    </location>
</feature>
<dbReference type="Proteomes" id="UP000596742">
    <property type="component" value="Unassembled WGS sequence"/>
</dbReference>
<dbReference type="GO" id="GO:0032981">
    <property type="term" value="P:mitochondrial respiratory chain complex I assembly"/>
    <property type="evidence" value="ECO:0007669"/>
    <property type="project" value="InterPro"/>
</dbReference>
<keyword evidence="11" id="KW-1185">Reference proteome</keyword>
<evidence type="ECO:0000256" key="8">
    <source>
        <dbReference type="SAM" id="MobiDB-lite"/>
    </source>
</evidence>
<evidence type="ECO:0000256" key="3">
    <source>
        <dbReference type="ARBA" id="ARBA00022692"/>
    </source>
</evidence>
<comment type="subcellular location">
    <subcellularLocation>
        <location evidence="1">Membrane</location>
        <topology evidence="1">Multi-pass membrane protein</topology>
    </subcellularLocation>
</comment>
<evidence type="ECO:0000256" key="1">
    <source>
        <dbReference type="ARBA" id="ARBA00004141"/>
    </source>
</evidence>
<dbReference type="InterPro" id="IPR055299">
    <property type="entry name" value="TIMMDC1"/>
</dbReference>
<evidence type="ECO:0000313" key="11">
    <source>
        <dbReference type="Proteomes" id="UP000596742"/>
    </source>
</evidence>
<protein>
    <recommendedName>
        <fullName evidence="6">Complex I assembly factor TIMMDC1, mitochondrial</fullName>
    </recommendedName>
    <alternativeName>
        <fullName evidence="7">Translocase of inner mitochondrial membrane domain-containing protein 1</fullName>
    </alternativeName>
</protein>
<feature type="compositionally biased region" description="Basic and acidic residues" evidence="8">
    <location>
        <begin position="340"/>
        <end position="353"/>
    </location>
</feature>
<feature type="region of interest" description="Disordered" evidence="8">
    <location>
        <begin position="305"/>
        <end position="353"/>
    </location>
</feature>
<evidence type="ECO:0000256" key="2">
    <source>
        <dbReference type="ARBA" id="ARBA00008444"/>
    </source>
</evidence>
<name>A0A8B6H1F8_MYTGA</name>
<dbReference type="GO" id="GO:0005739">
    <property type="term" value="C:mitochondrion"/>
    <property type="evidence" value="ECO:0007669"/>
    <property type="project" value="TreeGrafter"/>
</dbReference>
<evidence type="ECO:0000313" key="10">
    <source>
        <dbReference type="EMBL" id="VDI71753.1"/>
    </source>
</evidence>
<sequence>MLCNKVKMEANPNFTSQHLIYKQTKHLFHIPRFTPDKEMLTQLLKKQNKKETVFEGLYEALRKVQTFQLLPVVHATHLTKSQIEEVKKIASQYEVTDSEIDNFISEESGKDRLRRMIKKNELNERSDELAFIWDNTVKMTAIAYLGMFLLKLMNEKREFIRKSKSAVYFSGFSAGRQMRDTVITRSVLFGGAWAARCGLLAGSVLAVSQSIAVYRNKTSVLEYVIGTGVGCSLSRFMHGPEGMVGGFLIGSVIGLCIGIPVVMLMKSLNKTQEDRHKDQIRELLRYKKKIRGEIKKPLTTISEETKPKLEATIKSEETKPKLEATSKSEETKPKPGVTSKSEETKLKQEASSI</sequence>
<evidence type="ECO:0000256" key="6">
    <source>
        <dbReference type="ARBA" id="ARBA00040778"/>
    </source>
</evidence>
<comment type="similarity">
    <text evidence="2">Belongs to the Tim17/Tim22/Tim23 family.</text>
</comment>
<accession>A0A8B6H1F8</accession>
<gene>
    <name evidence="10" type="ORF">MGAL_10B045780</name>
</gene>
<dbReference type="PANTHER" id="PTHR13002">
    <property type="entry name" value="C3ORF1 PROTEIN-RELATED"/>
    <property type="match status" value="1"/>
</dbReference>
<evidence type="ECO:0000256" key="7">
    <source>
        <dbReference type="ARBA" id="ARBA00041344"/>
    </source>
</evidence>
<keyword evidence="3 9" id="KW-0812">Transmembrane</keyword>
<feature type="transmembrane region" description="Helical" evidence="9">
    <location>
        <begin position="187"/>
        <end position="208"/>
    </location>
</feature>
<dbReference type="GO" id="GO:0016020">
    <property type="term" value="C:membrane"/>
    <property type="evidence" value="ECO:0007669"/>
    <property type="project" value="UniProtKB-SubCell"/>
</dbReference>
<evidence type="ECO:0000256" key="5">
    <source>
        <dbReference type="ARBA" id="ARBA00023136"/>
    </source>
</evidence>
<evidence type="ECO:0000256" key="9">
    <source>
        <dbReference type="SAM" id="Phobius"/>
    </source>
</evidence>
<proteinExistence type="inferred from homology"/>
<feature type="transmembrane region" description="Helical" evidence="9">
    <location>
        <begin position="243"/>
        <end position="265"/>
    </location>
</feature>